<name>A0A162NDP9_BACCE</name>
<dbReference type="PATRIC" id="fig|1396.539.peg.4931"/>
<keyword evidence="1" id="KW-0812">Transmembrane</keyword>
<keyword evidence="1" id="KW-0472">Membrane</keyword>
<keyword evidence="1" id="KW-1133">Transmembrane helix</keyword>
<accession>A0A162NDP9</accession>
<dbReference type="EMBL" id="LJKA01000010">
    <property type="protein sequence ID" value="KZD40258.1"/>
    <property type="molecule type" value="Genomic_DNA"/>
</dbReference>
<evidence type="ECO:0000313" key="2">
    <source>
        <dbReference type="EMBL" id="KZD40258.1"/>
    </source>
</evidence>
<reference evidence="2 3" key="1">
    <citation type="submission" date="2015-09" db="EMBL/GenBank/DDBJ databases">
        <title>Bacillus cereus food isolates.</title>
        <authorList>
            <person name="Boekhorst J."/>
        </authorList>
    </citation>
    <scope>NUCLEOTIDE SEQUENCE [LARGE SCALE GENOMIC DNA]</scope>
    <source>
        <strain evidence="2 3">B4082</strain>
    </source>
</reference>
<comment type="caution">
    <text evidence="2">The sequence shown here is derived from an EMBL/GenBank/DDBJ whole genome shotgun (WGS) entry which is preliminary data.</text>
</comment>
<proteinExistence type="predicted"/>
<dbReference type="Proteomes" id="UP000076501">
    <property type="component" value="Unassembled WGS sequence"/>
</dbReference>
<sequence>MKIRMKYFQYNQISHNKTTIMHFDRVKDIFSHIFIKRCVCQILNNISLKHRRKIIICIRISWFSHCCRHIFFYIISKHCIFIILIMNIQWSRIYVITP</sequence>
<protein>
    <submittedName>
        <fullName evidence="2">Uncharacterized protein</fullName>
    </submittedName>
</protein>
<organism evidence="2 3">
    <name type="scientific">Bacillus cereus</name>
    <dbReference type="NCBI Taxonomy" id="1396"/>
    <lineage>
        <taxon>Bacteria</taxon>
        <taxon>Bacillati</taxon>
        <taxon>Bacillota</taxon>
        <taxon>Bacilli</taxon>
        <taxon>Bacillales</taxon>
        <taxon>Bacillaceae</taxon>
        <taxon>Bacillus</taxon>
        <taxon>Bacillus cereus group</taxon>
    </lineage>
</organism>
<gene>
    <name evidence="2" type="ORF">B4082_0665</name>
</gene>
<evidence type="ECO:0000256" key="1">
    <source>
        <dbReference type="SAM" id="Phobius"/>
    </source>
</evidence>
<dbReference type="AlphaFoldDB" id="A0A162NDP9"/>
<evidence type="ECO:0000313" key="3">
    <source>
        <dbReference type="Proteomes" id="UP000076501"/>
    </source>
</evidence>
<feature type="transmembrane region" description="Helical" evidence="1">
    <location>
        <begin position="70"/>
        <end position="90"/>
    </location>
</feature>